<protein>
    <submittedName>
        <fullName evidence="1">Uncharacterized protein</fullName>
    </submittedName>
</protein>
<comment type="caution">
    <text evidence="1">The sequence shown here is derived from an EMBL/GenBank/DDBJ whole genome shotgun (WGS) entry which is preliminary data.</text>
</comment>
<proteinExistence type="predicted"/>
<reference evidence="1 2" key="1">
    <citation type="submission" date="2016-05" db="EMBL/GenBank/DDBJ databases">
        <title>Microbial solvent formation.</title>
        <authorList>
            <person name="Poehlein A."/>
            <person name="Montoya Solano J.D."/>
            <person name="Flitsch S."/>
            <person name="Krabben P."/>
            <person name="Duerre P."/>
            <person name="Daniel R."/>
        </authorList>
    </citation>
    <scope>NUCLEOTIDE SEQUENCE [LARGE SCALE GENOMIC DNA]</scope>
    <source>
        <strain evidence="1 2">DSM 2619</strain>
    </source>
</reference>
<name>A0A1S8TVE5_9CLOT</name>
<dbReference type="STRING" id="29367.CLPUN_09570"/>
<evidence type="ECO:0000313" key="1">
    <source>
        <dbReference type="EMBL" id="OOM81773.1"/>
    </source>
</evidence>
<evidence type="ECO:0000313" key="2">
    <source>
        <dbReference type="Proteomes" id="UP000190890"/>
    </source>
</evidence>
<dbReference type="EMBL" id="LZZM01000053">
    <property type="protein sequence ID" value="OOM81773.1"/>
    <property type="molecule type" value="Genomic_DNA"/>
</dbReference>
<gene>
    <name evidence="1" type="ORF">CLPUN_09570</name>
</gene>
<accession>A0A1S8TVE5</accession>
<organism evidence="1 2">
    <name type="scientific">Clostridium puniceum</name>
    <dbReference type="NCBI Taxonomy" id="29367"/>
    <lineage>
        <taxon>Bacteria</taxon>
        <taxon>Bacillati</taxon>
        <taxon>Bacillota</taxon>
        <taxon>Clostridia</taxon>
        <taxon>Eubacteriales</taxon>
        <taxon>Clostridiaceae</taxon>
        <taxon>Clostridium</taxon>
    </lineage>
</organism>
<dbReference type="Proteomes" id="UP000190890">
    <property type="component" value="Unassembled WGS sequence"/>
</dbReference>
<keyword evidence="2" id="KW-1185">Reference proteome</keyword>
<sequence length="117" mass="13872">MNAKTYKNQIEELYLNGYDASQIAKKLKKNIEAVRKYIQRNLSHLNYRHKIAVIERREIIRATNYESNKFMGDSTFIKKNRSIYKTKLDGDIVINRDIAPVVTWDTPKRLVNENKVR</sequence>
<dbReference type="AlphaFoldDB" id="A0A1S8TVE5"/>
<dbReference type="RefSeq" id="WP_077846213.1">
    <property type="nucleotide sequence ID" value="NZ_LZZM01000053.1"/>
</dbReference>
<dbReference type="OrthoDB" id="1917280at2"/>